<dbReference type="AlphaFoldDB" id="A0AAD7EA55"/>
<dbReference type="EMBL" id="JARIHO010000099">
    <property type="protein sequence ID" value="KAJ7304769.1"/>
    <property type="molecule type" value="Genomic_DNA"/>
</dbReference>
<protein>
    <submittedName>
        <fullName evidence="1">Uncharacterized protein</fullName>
    </submittedName>
</protein>
<sequence>MPSFAPTLARGSMDCAPVSPFVCYTHQLPAPACLDTASLATDPSGLPPPPLLPPHHLCLLCPPLRFTHSLPNTCARFACLCAPAYIGATTPILSRLAAAVLSRHALPIPSRPSSRQPPPVPLLRMRVLSRRHAGHSLSLRPHWRQRAHFPTSSPSLLRPHVCYTHLSALHIHKVPHTTPLDYLRVAIIIHSLCTPRLFVNPIGVPFTSAHHGRFG</sequence>
<accession>A0AAD7EA55</accession>
<dbReference type="Proteomes" id="UP001218218">
    <property type="component" value="Unassembled WGS sequence"/>
</dbReference>
<reference evidence="1" key="1">
    <citation type="submission" date="2023-03" db="EMBL/GenBank/DDBJ databases">
        <title>Massive genome expansion in bonnet fungi (Mycena s.s.) driven by repeated elements and novel gene families across ecological guilds.</title>
        <authorList>
            <consortium name="Lawrence Berkeley National Laboratory"/>
            <person name="Harder C.B."/>
            <person name="Miyauchi S."/>
            <person name="Viragh M."/>
            <person name="Kuo A."/>
            <person name="Thoen E."/>
            <person name="Andreopoulos B."/>
            <person name="Lu D."/>
            <person name="Skrede I."/>
            <person name="Drula E."/>
            <person name="Henrissat B."/>
            <person name="Morin E."/>
            <person name="Kohler A."/>
            <person name="Barry K."/>
            <person name="LaButti K."/>
            <person name="Morin E."/>
            <person name="Salamov A."/>
            <person name="Lipzen A."/>
            <person name="Mereny Z."/>
            <person name="Hegedus B."/>
            <person name="Baldrian P."/>
            <person name="Stursova M."/>
            <person name="Weitz H."/>
            <person name="Taylor A."/>
            <person name="Grigoriev I.V."/>
            <person name="Nagy L.G."/>
            <person name="Martin F."/>
            <person name="Kauserud H."/>
        </authorList>
    </citation>
    <scope>NUCLEOTIDE SEQUENCE</scope>
    <source>
        <strain evidence="1">CBHHK002</strain>
    </source>
</reference>
<proteinExistence type="predicted"/>
<name>A0AAD7EA55_9AGAR</name>
<evidence type="ECO:0000313" key="2">
    <source>
        <dbReference type="Proteomes" id="UP001218218"/>
    </source>
</evidence>
<gene>
    <name evidence="1" type="ORF">DFH08DRAFT_976553</name>
</gene>
<evidence type="ECO:0000313" key="1">
    <source>
        <dbReference type="EMBL" id="KAJ7304769.1"/>
    </source>
</evidence>
<keyword evidence="2" id="KW-1185">Reference proteome</keyword>
<comment type="caution">
    <text evidence="1">The sequence shown here is derived from an EMBL/GenBank/DDBJ whole genome shotgun (WGS) entry which is preliminary data.</text>
</comment>
<organism evidence="1 2">
    <name type="scientific">Mycena albidolilacea</name>
    <dbReference type="NCBI Taxonomy" id="1033008"/>
    <lineage>
        <taxon>Eukaryota</taxon>
        <taxon>Fungi</taxon>
        <taxon>Dikarya</taxon>
        <taxon>Basidiomycota</taxon>
        <taxon>Agaricomycotina</taxon>
        <taxon>Agaricomycetes</taxon>
        <taxon>Agaricomycetidae</taxon>
        <taxon>Agaricales</taxon>
        <taxon>Marasmiineae</taxon>
        <taxon>Mycenaceae</taxon>
        <taxon>Mycena</taxon>
    </lineage>
</organism>